<dbReference type="PROSITE" id="PS50011">
    <property type="entry name" value="PROTEIN_KINASE_DOM"/>
    <property type="match status" value="1"/>
</dbReference>
<protein>
    <recommendedName>
        <fullName evidence="1">Protein kinase domain-containing protein</fullName>
    </recommendedName>
</protein>
<accession>A0A9P8M5L9</accession>
<sequence>MSANVLDARLETQFLDGRVKHIRNVPEWRKTNSHASVAPDSPSQVRAVKIALRLSTPANIAVASASPPWRVEFADFGISKQAQYGAQLHTADVGALGYTAPETQSCQGTNITLTPYSFAVDIWAIVVIAL</sequence>
<dbReference type="InterPro" id="IPR011009">
    <property type="entry name" value="Kinase-like_dom_sf"/>
</dbReference>
<reference evidence="2 3" key="1">
    <citation type="submission" date="2020-07" db="EMBL/GenBank/DDBJ databases">
        <title>Metarhizium humberi genome.</title>
        <authorList>
            <person name="Lysoe E."/>
        </authorList>
    </citation>
    <scope>NUCLEOTIDE SEQUENCE [LARGE SCALE GENOMIC DNA]</scope>
    <source>
        <strain evidence="2 3">ESALQ1638</strain>
    </source>
</reference>
<proteinExistence type="predicted"/>
<dbReference type="EMBL" id="JACEFI010000016">
    <property type="protein sequence ID" value="KAH0594525.1"/>
    <property type="molecule type" value="Genomic_DNA"/>
</dbReference>
<dbReference type="GO" id="GO:0005524">
    <property type="term" value="F:ATP binding"/>
    <property type="evidence" value="ECO:0007669"/>
    <property type="project" value="InterPro"/>
</dbReference>
<dbReference type="SUPFAM" id="SSF56112">
    <property type="entry name" value="Protein kinase-like (PK-like)"/>
    <property type="match status" value="1"/>
</dbReference>
<comment type="caution">
    <text evidence="2">The sequence shown here is derived from an EMBL/GenBank/DDBJ whole genome shotgun (WGS) entry which is preliminary data.</text>
</comment>
<evidence type="ECO:0000259" key="1">
    <source>
        <dbReference type="PROSITE" id="PS50011"/>
    </source>
</evidence>
<evidence type="ECO:0000313" key="3">
    <source>
        <dbReference type="Proteomes" id="UP000764110"/>
    </source>
</evidence>
<dbReference type="Gene3D" id="1.10.510.10">
    <property type="entry name" value="Transferase(Phosphotransferase) domain 1"/>
    <property type="match status" value="1"/>
</dbReference>
<dbReference type="GO" id="GO:0004672">
    <property type="term" value="F:protein kinase activity"/>
    <property type="evidence" value="ECO:0007669"/>
    <property type="project" value="InterPro"/>
</dbReference>
<keyword evidence="3" id="KW-1185">Reference proteome</keyword>
<name>A0A9P8M5L9_9HYPO</name>
<evidence type="ECO:0000313" key="2">
    <source>
        <dbReference type="EMBL" id="KAH0594525.1"/>
    </source>
</evidence>
<dbReference type="InterPro" id="IPR000719">
    <property type="entry name" value="Prot_kinase_dom"/>
</dbReference>
<feature type="domain" description="Protein kinase" evidence="1">
    <location>
        <begin position="1"/>
        <end position="130"/>
    </location>
</feature>
<gene>
    <name evidence="2" type="ORF">MHUMG1_07876</name>
</gene>
<dbReference type="Proteomes" id="UP000764110">
    <property type="component" value="Unassembled WGS sequence"/>
</dbReference>
<organism evidence="2 3">
    <name type="scientific">Metarhizium humberi</name>
    <dbReference type="NCBI Taxonomy" id="2596975"/>
    <lineage>
        <taxon>Eukaryota</taxon>
        <taxon>Fungi</taxon>
        <taxon>Dikarya</taxon>
        <taxon>Ascomycota</taxon>
        <taxon>Pezizomycotina</taxon>
        <taxon>Sordariomycetes</taxon>
        <taxon>Hypocreomycetidae</taxon>
        <taxon>Hypocreales</taxon>
        <taxon>Clavicipitaceae</taxon>
        <taxon>Metarhizium</taxon>
    </lineage>
</organism>
<dbReference type="AlphaFoldDB" id="A0A9P8M5L9"/>